<comment type="similarity">
    <text evidence="2">Belongs to the glycosyl hydrolase 3 family.</text>
</comment>
<dbReference type="InterPro" id="IPR036881">
    <property type="entry name" value="Glyco_hydro_3_C_sf"/>
</dbReference>
<keyword evidence="4" id="KW-0378">Hydrolase</keyword>
<dbReference type="EC" id="3.2.1.52" evidence="3"/>
<dbReference type="GO" id="GO:0004563">
    <property type="term" value="F:beta-N-acetylhexosaminidase activity"/>
    <property type="evidence" value="ECO:0007669"/>
    <property type="project" value="UniProtKB-EC"/>
</dbReference>
<dbReference type="AlphaFoldDB" id="A0A1G6KFR3"/>
<evidence type="ECO:0000313" key="8">
    <source>
        <dbReference type="Proteomes" id="UP000324896"/>
    </source>
</evidence>
<dbReference type="RefSeq" id="WP_149796657.1">
    <property type="nucleotide sequence ID" value="NZ_FMYT01000004.1"/>
</dbReference>
<dbReference type="InterPro" id="IPR050226">
    <property type="entry name" value="NagZ_Beta-hexosaminidase"/>
</dbReference>
<dbReference type="SUPFAM" id="SSF51445">
    <property type="entry name" value="(Trans)glycosidases"/>
    <property type="match status" value="1"/>
</dbReference>
<dbReference type="PANTHER" id="PTHR30480:SF13">
    <property type="entry name" value="BETA-HEXOSAMINIDASE"/>
    <property type="match status" value="1"/>
</dbReference>
<dbReference type="PANTHER" id="PTHR30480">
    <property type="entry name" value="BETA-HEXOSAMINIDASE-RELATED"/>
    <property type="match status" value="1"/>
</dbReference>
<evidence type="ECO:0000259" key="6">
    <source>
        <dbReference type="Pfam" id="PF00933"/>
    </source>
</evidence>
<evidence type="ECO:0000256" key="1">
    <source>
        <dbReference type="ARBA" id="ARBA00001231"/>
    </source>
</evidence>
<dbReference type="Proteomes" id="UP000324896">
    <property type="component" value="Unassembled WGS sequence"/>
</dbReference>
<dbReference type="EMBL" id="FMYT01000004">
    <property type="protein sequence ID" value="SDC29425.1"/>
    <property type="molecule type" value="Genomic_DNA"/>
</dbReference>
<keyword evidence="5" id="KW-0326">Glycosidase</keyword>
<name>A0A1G6KFR3_9FIRM</name>
<comment type="catalytic activity">
    <reaction evidence="1">
        <text>Hydrolysis of terminal non-reducing N-acetyl-D-hexosamine residues in N-acetyl-beta-D-hexosaminides.</text>
        <dbReference type="EC" id="3.2.1.52"/>
    </reaction>
</comment>
<dbReference type="InterPro" id="IPR001764">
    <property type="entry name" value="Glyco_hydro_3_N"/>
</dbReference>
<organism evidence="7 8">
    <name type="scientific">Halanaerobium congolense</name>
    <dbReference type="NCBI Taxonomy" id="54121"/>
    <lineage>
        <taxon>Bacteria</taxon>
        <taxon>Bacillati</taxon>
        <taxon>Bacillota</taxon>
        <taxon>Clostridia</taxon>
        <taxon>Halanaerobiales</taxon>
        <taxon>Halanaerobiaceae</taxon>
        <taxon>Halanaerobium</taxon>
    </lineage>
</organism>
<evidence type="ECO:0000256" key="4">
    <source>
        <dbReference type="ARBA" id="ARBA00022801"/>
    </source>
</evidence>
<evidence type="ECO:0000313" key="7">
    <source>
        <dbReference type="EMBL" id="SDC29425.1"/>
    </source>
</evidence>
<dbReference type="GO" id="GO:0009254">
    <property type="term" value="P:peptidoglycan turnover"/>
    <property type="evidence" value="ECO:0007669"/>
    <property type="project" value="TreeGrafter"/>
</dbReference>
<dbReference type="Gene3D" id="3.20.20.300">
    <property type="entry name" value="Glycoside hydrolase, family 3, N-terminal domain"/>
    <property type="match status" value="1"/>
</dbReference>
<accession>A0A1G6KFR3</accession>
<dbReference type="Gene3D" id="3.40.50.1700">
    <property type="entry name" value="Glycoside hydrolase family 3 C-terminal domain"/>
    <property type="match status" value="1"/>
</dbReference>
<evidence type="ECO:0000256" key="5">
    <source>
        <dbReference type="ARBA" id="ARBA00023295"/>
    </source>
</evidence>
<dbReference type="InterPro" id="IPR017853">
    <property type="entry name" value="GH"/>
</dbReference>
<evidence type="ECO:0000256" key="3">
    <source>
        <dbReference type="ARBA" id="ARBA00012663"/>
    </source>
</evidence>
<proteinExistence type="inferred from homology"/>
<gene>
    <name evidence="7" type="ORF">SAMN04488597_10493</name>
</gene>
<evidence type="ECO:0000256" key="2">
    <source>
        <dbReference type="ARBA" id="ARBA00005336"/>
    </source>
</evidence>
<feature type="domain" description="Glycoside hydrolase family 3 N-terminal" evidence="6">
    <location>
        <begin position="27"/>
        <end position="351"/>
    </location>
</feature>
<dbReference type="GO" id="GO:0005975">
    <property type="term" value="P:carbohydrate metabolic process"/>
    <property type="evidence" value="ECO:0007669"/>
    <property type="project" value="InterPro"/>
</dbReference>
<dbReference type="Pfam" id="PF00933">
    <property type="entry name" value="Glyco_hydro_3"/>
    <property type="match status" value="1"/>
</dbReference>
<protein>
    <recommendedName>
        <fullName evidence="3">beta-N-acetylhexosaminidase</fullName>
        <ecNumber evidence="3">3.2.1.52</ecNumber>
    </recommendedName>
</protein>
<sequence length="568" mass="63854">MVDLKAKPFYLNEEDVKWVKDTISEMTIEEKIGQLFITRIHGDLDDPNNQEIIKKYHVGGIRYASKGSEEVYNFIKDMQSASKIPLLAAANCDNGGDGACTDGTFIASGAMCEASESEEVAYNAGLVSGREEAALGVNWNFDPCVDILYNWRNTIVNTRAYGNTPEKVIKYTSAYLEGLKDNEVGEVAACVKHFPGDGVEERDQHLVLGINDFEPKKWDNTFGKVYKHHIDNGLMSIMAGHIAMPEYQKQLNPELTEQEIMPATLAPELLNDLLRDKLGFNGLIVTDASHMLGMTAAMPRKDYVPGAIAAGCDMFLFFNDKEEDFQFMLDGYKNDVITDQRLNEALERILGLKAAVNLHKKAEKNELMPAEDILDIIGQPEHHKMAAEAADKGITLVKDSLDQLPITPGTHPRIKLYYLYGELGGIYNSDTSSRDRIITELEKAGFEVDLNEGNGREKGKIMEYRDKYDAAFVFADVRGYAQQNNYRIKWKAPMADEVPWYAAEIPTVFVSLNYTNHYIDVPMVKTFINAHGNTGEVIKQTIEKIMGKSEFKGAYNENVWCNTWEARR</sequence>
<reference evidence="7 8" key="1">
    <citation type="submission" date="2016-10" db="EMBL/GenBank/DDBJ databases">
        <authorList>
            <person name="Varghese N."/>
            <person name="Submissions S."/>
        </authorList>
    </citation>
    <scope>NUCLEOTIDE SEQUENCE [LARGE SCALE GENOMIC DNA]</scope>
    <source>
        <strain evidence="7 8">WG10</strain>
    </source>
</reference>
<dbReference type="InterPro" id="IPR036962">
    <property type="entry name" value="Glyco_hydro_3_N_sf"/>
</dbReference>